<evidence type="ECO:0000313" key="2">
    <source>
        <dbReference type="WBParaSite" id="RSKR_0000625400.1"/>
    </source>
</evidence>
<dbReference type="Proteomes" id="UP000095286">
    <property type="component" value="Unplaced"/>
</dbReference>
<organism evidence="1 2">
    <name type="scientific">Rhabditophanes sp. KR3021</name>
    <dbReference type="NCBI Taxonomy" id="114890"/>
    <lineage>
        <taxon>Eukaryota</taxon>
        <taxon>Metazoa</taxon>
        <taxon>Ecdysozoa</taxon>
        <taxon>Nematoda</taxon>
        <taxon>Chromadorea</taxon>
        <taxon>Rhabditida</taxon>
        <taxon>Tylenchina</taxon>
        <taxon>Panagrolaimomorpha</taxon>
        <taxon>Strongyloidoidea</taxon>
        <taxon>Alloionematidae</taxon>
        <taxon>Rhabditophanes</taxon>
    </lineage>
</organism>
<proteinExistence type="predicted"/>
<accession>A0AC35U120</accession>
<dbReference type="WBParaSite" id="RSKR_0000625400.1">
    <property type="protein sequence ID" value="RSKR_0000625400.1"/>
    <property type="gene ID" value="RSKR_0000625400"/>
</dbReference>
<name>A0AC35U120_9BILA</name>
<sequence>MKFVLLLLLSVAPFLSANGDTDGTEFVLSFANVFNSKAEYNHHIVYYSNDNGVSVIVNWRFLSLATGQFKTGSVTLQPYSLGRTEFNYADILWTNYGGFGQVSDVPDTRILVTASSPIKLIGQYYYQGKYHDSHNLEDLYLVPSINAWGKNYKVQLPEPSGGHFRLIQLLPYKQDAQVTIQLYISGKLQTTTQISLTAAAGTDQHTIVAEYHPALINSSWIITSDVNIGVLAASTCVDTSKRCDYVAYSPMPVAAWDGVHSSSVVDQQFVLIENTHQIFIYPPVTTANQIPITVSSESGQVIKGKSSTLTAIQYFPGNTLEFETKSPASGLGVSRLLINGDQLIGSDAGGCLMNVIPVSSFVTGRTFFGTYGTNNYIEIYILEKDMSTLTLNNQPIASYNAHVRPMATTNSLYVGIIVDLDKINKAPYLINSTKKYIAYYVNLWAGRQACYELSYNAIH</sequence>
<reference evidence="2" key="1">
    <citation type="submission" date="2016-11" db="UniProtKB">
        <authorList>
            <consortium name="WormBaseParasite"/>
        </authorList>
    </citation>
    <scope>IDENTIFICATION</scope>
    <source>
        <strain evidence="2">KR3021</strain>
    </source>
</reference>
<evidence type="ECO:0000313" key="1">
    <source>
        <dbReference type="Proteomes" id="UP000095286"/>
    </source>
</evidence>
<protein>
    <submittedName>
        <fullName evidence="2">IgGFc_binding domain-containing protein</fullName>
    </submittedName>
</protein>